<feature type="transmembrane region" description="Helical" evidence="1">
    <location>
        <begin position="90"/>
        <end position="107"/>
    </location>
</feature>
<keyword evidence="3" id="KW-1185">Reference proteome</keyword>
<accession>A0A2T0U6A1</accession>
<evidence type="ECO:0000313" key="2">
    <source>
        <dbReference type="EMBL" id="PRY53446.1"/>
    </source>
</evidence>
<dbReference type="OrthoDB" id="9850204at2"/>
<evidence type="ECO:0000256" key="1">
    <source>
        <dbReference type="SAM" id="Phobius"/>
    </source>
</evidence>
<name>A0A2T0U6A1_9ACTN</name>
<dbReference type="AlphaFoldDB" id="A0A2T0U6A1"/>
<feature type="transmembrane region" description="Helical" evidence="1">
    <location>
        <begin position="15"/>
        <end position="42"/>
    </location>
</feature>
<comment type="caution">
    <text evidence="2">The sequence shown here is derived from an EMBL/GenBank/DDBJ whole genome shotgun (WGS) entry which is preliminary data.</text>
</comment>
<dbReference type="EMBL" id="PVTJ01000018">
    <property type="protein sequence ID" value="PRY53446.1"/>
    <property type="molecule type" value="Genomic_DNA"/>
</dbReference>
<feature type="transmembrane region" description="Helical" evidence="1">
    <location>
        <begin position="127"/>
        <end position="147"/>
    </location>
</feature>
<feature type="transmembrane region" description="Helical" evidence="1">
    <location>
        <begin position="62"/>
        <end position="81"/>
    </location>
</feature>
<evidence type="ECO:0000313" key="3">
    <source>
        <dbReference type="Proteomes" id="UP000238176"/>
    </source>
</evidence>
<keyword evidence="1" id="KW-1133">Transmembrane helix</keyword>
<proteinExistence type="predicted"/>
<keyword evidence="1" id="KW-0812">Transmembrane</keyword>
<sequence>MDEPSLADLPGSTRAAVVALSGLCGAGLLCACVLGFALVALAQLRAGGTAVPAGAGPSLYRFAAGTAAFAVCRGALAAMIVRRSNTARKLAGLLEAAAIALGLLSWYGGPGFEGPRVAGLTVAADAASWFGATAGLGVSLAVILLLWTRASEAWCAPQGMIEST</sequence>
<gene>
    <name evidence="2" type="ORF">B0I28_11819</name>
</gene>
<dbReference type="Proteomes" id="UP000238176">
    <property type="component" value="Unassembled WGS sequence"/>
</dbReference>
<dbReference type="RefSeq" id="WP_106366899.1">
    <property type="nucleotide sequence ID" value="NZ_PVTJ01000018.1"/>
</dbReference>
<organism evidence="2 3">
    <name type="scientific">Glycomyces artemisiae</name>
    <dbReference type="NCBI Taxonomy" id="1076443"/>
    <lineage>
        <taxon>Bacteria</taxon>
        <taxon>Bacillati</taxon>
        <taxon>Actinomycetota</taxon>
        <taxon>Actinomycetes</taxon>
        <taxon>Glycomycetales</taxon>
        <taxon>Glycomycetaceae</taxon>
        <taxon>Glycomyces</taxon>
    </lineage>
</organism>
<reference evidence="2 3" key="1">
    <citation type="submission" date="2018-03" db="EMBL/GenBank/DDBJ databases">
        <title>Genomic Encyclopedia of Type Strains, Phase III (KMG-III): the genomes of soil and plant-associated and newly described type strains.</title>
        <authorList>
            <person name="Whitman W."/>
        </authorList>
    </citation>
    <scope>NUCLEOTIDE SEQUENCE [LARGE SCALE GENOMIC DNA]</scope>
    <source>
        <strain evidence="2 3">CGMCC 4.7067</strain>
    </source>
</reference>
<keyword evidence="1" id="KW-0472">Membrane</keyword>
<protein>
    <submittedName>
        <fullName evidence="2">Uncharacterized protein</fullName>
    </submittedName>
</protein>